<feature type="signal peptide" evidence="2">
    <location>
        <begin position="1"/>
        <end position="23"/>
    </location>
</feature>
<name>A0A0M1VUX8_FUSVC</name>
<dbReference type="eggNOG" id="COG3063">
    <property type="taxonomic scope" value="Bacteria"/>
</dbReference>
<dbReference type="RefSeq" id="WP_032843804.1">
    <property type="nucleotide sequence ID" value="NZ_KQ235737.1"/>
</dbReference>
<dbReference type="InterPro" id="IPR011990">
    <property type="entry name" value="TPR-like_helical_dom_sf"/>
</dbReference>
<feature type="chain" id="PRO_5005624936" evidence="2">
    <location>
        <begin position="24"/>
        <end position="265"/>
    </location>
</feature>
<proteinExistence type="predicted"/>
<keyword evidence="1" id="KW-0802">TPR repeat</keyword>
<dbReference type="SMART" id="SM00028">
    <property type="entry name" value="TPR"/>
    <property type="match status" value="2"/>
</dbReference>
<dbReference type="SUPFAM" id="SSF48452">
    <property type="entry name" value="TPR-like"/>
    <property type="match status" value="1"/>
</dbReference>
<accession>A0A0M1VUX8</accession>
<dbReference type="PROSITE" id="PS51257">
    <property type="entry name" value="PROKAR_LIPOPROTEIN"/>
    <property type="match status" value="1"/>
</dbReference>
<dbReference type="EMBL" id="ACDE02000019">
    <property type="protein sequence ID" value="EEO40452.2"/>
    <property type="molecule type" value="Genomic_DNA"/>
</dbReference>
<protein>
    <submittedName>
        <fullName evidence="3">Uncharacterized protein</fullName>
    </submittedName>
</protein>
<sequence>MAMNKKIAVVIGLSILISGCSSANKEKNYNFIKGLNEYQKNDKVSALENYKKAHEIDKNNVVLLNEIAYLYVDLGNYEEAENYYKKALEVKPNDENSLKNLLQLLYLQNKRTEMEKYIPMIIDRNSFVYNLNNFRLGILENDEDKVEKSLLKISSNDKFLEEYNENFYIDLISVAGLSDNTIKYSNTIFEKAYRKYSSKNKNIVKIYANFLIEIREYRKAEDILMKYIVNNENNLDEYALLKTLYTKENNKQKLENLKKILRNKM</sequence>
<dbReference type="Pfam" id="PF00515">
    <property type="entry name" value="TPR_1"/>
    <property type="match status" value="1"/>
</dbReference>
<reference evidence="3 4" key="1">
    <citation type="submission" date="2011-10" db="EMBL/GenBank/DDBJ databases">
        <title>The Genome Sequence of Fusobacterium sp. 4_1_13.</title>
        <authorList>
            <consortium name="The Broad Institute Genome Sequencing Platform"/>
            <person name="Earl A."/>
            <person name="Ward D."/>
            <person name="Feldgarden M."/>
            <person name="Gevers D."/>
            <person name="Strauss J."/>
            <person name="Ambrose C."/>
            <person name="Allen-Vercoe E."/>
            <person name="Young S.K."/>
            <person name="Zeng Q."/>
            <person name="Gargeya S."/>
            <person name="Fitzgerald M."/>
            <person name="Haas B."/>
            <person name="Abouelleil A."/>
            <person name="Alvarado L."/>
            <person name="Arachchi H.M."/>
            <person name="Berlin A."/>
            <person name="Brown A."/>
            <person name="Chapman S.B."/>
            <person name="Chen Z."/>
            <person name="Dunbar C."/>
            <person name="Freedman E."/>
            <person name="Gearin G."/>
            <person name="Goldberg J."/>
            <person name="Griggs A."/>
            <person name="Gujja S."/>
            <person name="Heiman D."/>
            <person name="Howarth C."/>
            <person name="Larson L."/>
            <person name="Lui A."/>
            <person name="MacDonald P.J."/>
            <person name="Montmayeur A."/>
            <person name="Murphy C."/>
            <person name="Neiman D."/>
            <person name="Pearson M."/>
            <person name="Priest M."/>
            <person name="Roberts A."/>
            <person name="Saif S."/>
            <person name="Shea T."/>
            <person name="Shenoy N."/>
            <person name="Sisk P."/>
            <person name="Stolte C."/>
            <person name="Sykes S."/>
            <person name="Wortman J."/>
            <person name="Nusbaum C."/>
            <person name="Birren B."/>
        </authorList>
    </citation>
    <scope>NUCLEOTIDE SEQUENCE [LARGE SCALE GENOMIC DNA]</scope>
    <source>
        <strain evidence="3 4">4_1_13</strain>
    </source>
</reference>
<evidence type="ECO:0000256" key="2">
    <source>
        <dbReference type="SAM" id="SignalP"/>
    </source>
</evidence>
<organism evidence="3 4">
    <name type="scientific">Fusobacterium vincentii 4_1_13</name>
    <dbReference type="NCBI Taxonomy" id="469606"/>
    <lineage>
        <taxon>Bacteria</taxon>
        <taxon>Fusobacteriati</taxon>
        <taxon>Fusobacteriota</taxon>
        <taxon>Fusobacteriia</taxon>
        <taxon>Fusobacteriales</taxon>
        <taxon>Fusobacteriaceae</taxon>
        <taxon>Fusobacterium</taxon>
    </lineage>
</organism>
<dbReference type="Proteomes" id="UP000004925">
    <property type="component" value="Unassembled WGS sequence"/>
</dbReference>
<dbReference type="InterPro" id="IPR019734">
    <property type="entry name" value="TPR_rpt"/>
</dbReference>
<evidence type="ECO:0000256" key="1">
    <source>
        <dbReference type="PROSITE-ProRule" id="PRU00339"/>
    </source>
</evidence>
<comment type="caution">
    <text evidence="3">The sequence shown here is derived from an EMBL/GenBank/DDBJ whole genome shotgun (WGS) entry which is preliminary data.</text>
</comment>
<gene>
    <name evidence="3" type="ORF">FSCG_01165</name>
</gene>
<keyword evidence="2" id="KW-0732">Signal</keyword>
<dbReference type="Gene3D" id="1.25.40.10">
    <property type="entry name" value="Tetratricopeptide repeat domain"/>
    <property type="match status" value="1"/>
</dbReference>
<dbReference type="PROSITE" id="PS50293">
    <property type="entry name" value="TPR_REGION"/>
    <property type="match status" value="1"/>
</dbReference>
<dbReference type="AlphaFoldDB" id="A0A0M1VUX8"/>
<evidence type="ECO:0000313" key="4">
    <source>
        <dbReference type="Proteomes" id="UP000004925"/>
    </source>
</evidence>
<dbReference type="PROSITE" id="PS50005">
    <property type="entry name" value="TPR"/>
    <property type="match status" value="1"/>
</dbReference>
<feature type="repeat" description="TPR" evidence="1">
    <location>
        <begin position="61"/>
        <end position="94"/>
    </location>
</feature>
<evidence type="ECO:0000313" key="3">
    <source>
        <dbReference type="EMBL" id="EEO40452.2"/>
    </source>
</evidence>